<proteinExistence type="predicted"/>
<dbReference type="Gene3D" id="3.20.20.140">
    <property type="entry name" value="Metal-dependent hydrolases"/>
    <property type="match status" value="1"/>
</dbReference>
<evidence type="ECO:0000313" key="3">
    <source>
        <dbReference type="Proteomes" id="UP001586593"/>
    </source>
</evidence>
<dbReference type="PANTHER" id="PTHR35563:SF2">
    <property type="entry name" value="BARREL METAL-DEPENDENT HYDROLASE, PUTATIVE (AFU_ORTHOLOGUE AFUA_1G16240)-RELATED"/>
    <property type="match status" value="1"/>
</dbReference>
<dbReference type="Proteomes" id="UP001586593">
    <property type="component" value="Unassembled WGS sequence"/>
</dbReference>
<gene>
    <name evidence="2" type="ORF">VTK73DRAFT_9985</name>
</gene>
<dbReference type="SUPFAM" id="SSF51556">
    <property type="entry name" value="Metallo-dependent hydrolases"/>
    <property type="match status" value="1"/>
</dbReference>
<protein>
    <recommendedName>
        <fullName evidence="1">Amidohydrolase-related domain-containing protein</fullName>
    </recommendedName>
</protein>
<feature type="domain" description="Amidohydrolase-related" evidence="1">
    <location>
        <begin position="11"/>
        <end position="305"/>
    </location>
</feature>
<dbReference type="InterPro" id="IPR032466">
    <property type="entry name" value="Metal_Hydrolase"/>
</dbReference>
<keyword evidence="3" id="KW-1185">Reference proteome</keyword>
<evidence type="ECO:0000259" key="1">
    <source>
        <dbReference type="Pfam" id="PF04909"/>
    </source>
</evidence>
<sequence>MTTKSVPEGAWDTHHHIFEPARFPFAQGRHFTPSTATLDQLRAFEAAIGVDHVCIAHGLSYGADCSSLLYYLAQFGGRARGICVIDEATVEDHQLDAYHDAGVRSVRLDFFRGGAMHDLDRQVAMIRAAAERLARWDSTGEKKWSVQIQQPHLEHWGRLREVARDLPLPLVVDHMALARAPSMAAPGSSPAVETPGWQDLLGALRDGNVWIKISAPYRCSRDEPRYDDLEPVVTQLVRANPKRVVWGSDWPHTQRHEDRKGARGVEDEEPFLQVDNKAWIESLGRWLTDEEWQDMWVNNPRTLYDYP</sequence>
<name>A0ABR3VZ12_9PEZI</name>
<dbReference type="InterPro" id="IPR006680">
    <property type="entry name" value="Amidohydro-rel"/>
</dbReference>
<dbReference type="EMBL" id="JAZHXJ010000898">
    <property type="protein sequence ID" value="KAL1848910.1"/>
    <property type="molecule type" value="Genomic_DNA"/>
</dbReference>
<dbReference type="PANTHER" id="PTHR35563">
    <property type="entry name" value="BARREL METAL-DEPENDENT HYDROLASE, PUTATIVE (AFU_ORTHOLOGUE AFUA_1G16240)-RELATED"/>
    <property type="match status" value="1"/>
</dbReference>
<comment type="caution">
    <text evidence="2">The sequence shown here is derived from an EMBL/GenBank/DDBJ whole genome shotgun (WGS) entry which is preliminary data.</text>
</comment>
<dbReference type="InterPro" id="IPR052358">
    <property type="entry name" value="Aro_Compnd_Degr_Hydrolases"/>
</dbReference>
<accession>A0ABR3VZ12</accession>
<evidence type="ECO:0000313" key="2">
    <source>
        <dbReference type="EMBL" id="KAL1848910.1"/>
    </source>
</evidence>
<dbReference type="Pfam" id="PF04909">
    <property type="entry name" value="Amidohydro_2"/>
    <property type="match status" value="1"/>
</dbReference>
<reference evidence="2 3" key="1">
    <citation type="journal article" date="2024" name="Commun. Biol.">
        <title>Comparative genomic analysis of thermophilic fungi reveals convergent evolutionary adaptations and gene losses.</title>
        <authorList>
            <person name="Steindorff A.S."/>
            <person name="Aguilar-Pontes M.V."/>
            <person name="Robinson A.J."/>
            <person name="Andreopoulos B."/>
            <person name="LaButti K."/>
            <person name="Kuo A."/>
            <person name="Mondo S."/>
            <person name="Riley R."/>
            <person name="Otillar R."/>
            <person name="Haridas S."/>
            <person name="Lipzen A."/>
            <person name="Grimwood J."/>
            <person name="Schmutz J."/>
            <person name="Clum A."/>
            <person name="Reid I.D."/>
            <person name="Moisan M.C."/>
            <person name="Butler G."/>
            <person name="Nguyen T.T.M."/>
            <person name="Dewar K."/>
            <person name="Conant G."/>
            <person name="Drula E."/>
            <person name="Henrissat B."/>
            <person name="Hansel C."/>
            <person name="Singer S."/>
            <person name="Hutchinson M.I."/>
            <person name="de Vries R.P."/>
            <person name="Natvig D.O."/>
            <person name="Powell A.J."/>
            <person name="Tsang A."/>
            <person name="Grigoriev I.V."/>
        </authorList>
    </citation>
    <scope>NUCLEOTIDE SEQUENCE [LARGE SCALE GENOMIC DNA]</scope>
    <source>
        <strain evidence="2 3">ATCC 24622</strain>
    </source>
</reference>
<organism evidence="2 3">
    <name type="scientific">Phialemonium thermophilum</name>
    <dbReference type="NCBI Taxonomy" id="223376"/>
    <lineage>
        <taxon>Eukaryota</taxon>
        <taxon>Fungi</taxon>
        <taxon>Dikarya</taxon>
        <taxon>Ascomycota</taxon>
        <taxon>Pezizomycotina</taxon>
        <taxon>Sordariomycetes</taxon>
        <taxon>Sordariomycetidae</taxon>
        <taxon>Cephalothecales</taxon>
        <taxon>Cephalothecaceae</taxon>
        <taxon>Phialemonium</taxon>
    </lineage>
</organism>